<dbReference type="PANTHER" id="PTHR30040">
    <property type="entry name" value="THIAMINE BIOSYNTHESIS LIPOPROTEIN APBE"/>
    <property type="match status" value="1"/>
</dbReference>
<comment type="catalytic activity">
    <reaction evidence="10">
        <text>L-threonyl-[protein] + FAD = FMN-L-threonyl-[protein] + AMP + H(+)</text>
        <dbReference type="Rhea" id="RHEA:36847"/>
        <dbReference type="Rhea" id="RHEA-COMP:11060"/>
        <dbReference type="Rhea" id="RHEA-COMP:11061"/>
        <dbReference type="ChEBI" id="CHEBI:15378"/>
        <dbReference type="ChEBI" id="CHEBI:30013"/>
        <dbReference type="ChEBI" id="CHEBI:57692"/>
        <dbReference type="ChEBI" id="CHEBI:74257"/>
        <dbReference type="ChEBI" id="CHEBI:456215"/>
        <dbReference type="EC" id="2.7.1.180"/>
    </reaction>
</comment>
<dbReference type="Pfam" id="PF02424">
    <property type="entry name" value="ApbE"/>
    <property type="match status" value="2"/>
</dbReference>
<reference evidence="11 12" key="1">
    <citation type="submission" date="2020-10" db="EMBL/GenBank/DDBJ databases">
        <title>Sequencing the genomes of 1000 actinobacteria strains.</title>
        <authorList>
            <person name="Klenk H.-P."/>
        </authorList>
    </citation>
    <scope>NUCLEOTIDE SEQUENCE [LARGE SCALE GENOMIC DNA]</scope>
    <source>
        <strain evidence="11 12">DSM 44653</strain>
    </source>
</reference>
<gene>
    <name evidence="11" type="ORF">H4696_004944</name>
</gene>
<dbReference type="SUPFAM" id="SSF143631">
    <property type="entry name" value="ApbE-like"/>
    <property type="match status" value="1"/>
</dbReference>
<keyword evidence="8" id="KW-0460">Magnesium</keyword>
<evidence type="ECO:0000313" key="12">
    <source>
        <dbReference type="Proteomes" id="UP000631670"/>
    </source>
</evidence>
<dbReference type="PANTHER" id="PTHR30040:SF2">
    <property type="entry name" value="FAD:PROTEIN FMN TRANSFERASE"/>
    <property type="match status" value="1"/>
</dbReference>
<comment type="caution">
    <text evidence="11">The sequence shown here is derived from an EMBL/GenBank/DDBJ whole genome shotgun (WGS) entry which is preliminary data.</text>
</comment>
<evidence type="ECO:0000256" key="1">
    <source>
        <dbReference type="ARBA" id="ARBA00001946"/>
    </source>
</evidence>
<proteinExistence type="predicted"/>
<keyword evidence="12" id="KW-1185">Reference proteome</keyword>
<evidence type="ECO:0000256" key="3">
    <source>
        <dbReference type="ARBA" id="ARBA00016337"/>
    </source>
</evidence>
<sequence length="246" mass="26193">MSVRVEQIMGLPISLDLRDDADFAEAVDDVFAWFHDVDARFSPFKEDSEVSRYDRGELAAAELSDDLLEVLELCAYYEQLSGGAFRARLPGRGLDPCAVVKGWAVQRAADMLKAEGATTFCLNAGGDVVTAGEPEPGRPWRVGVRHPEQPLAVCAVLESRNGAIATSAAYERGSHILDGRSGTPATGLMSVTVVAGDLVTADALATAAFAMGEEGITWAADRPDCEILIVDDSRRVHRTAGLALAS</sequence>
<accession>A0ABR9I3W0</accession>
<evidence type="ECO:0000256" key="8">
    <source>
        <dbReference type="ARBA" id="ARBA00022842"/>
    </source>
</evidence>
<comment type="cofactor">
    <cofactor evidence="1">
        <name>Mg(2+)</name>
        <dbReference type="ChEBI" id="CHEBI:18420"/>
    </cofactor>
</comment>
<keyword evidence="4" id="KW-0285">Flavoprotein</keyword>
<dbReference type="Gene3D" id="3.10.520.10">
    <property type="entry name" value="ApbE-like domains"/>
    <property type="match status" value="2"/>
</dbReference>
<dbReference type="RefSeq" id="WP_086858642.1">
    <property type="nucleotide sequence ID" value="NZ_JADBEG010000001.1"/>
</dbReference>
<keyword evidence="6" id="KW-0479">Metal-binding</keyword>
<keyword evidence="11" id="KW-0449">Lipoprotein</keyword>
<name>A0ABR9I3W0_9PSEU</name>
<protein>
    <recommendedName>
        <fullName evidence="3">FAD:protein FMN transferase</fullName>
        <ecNumber evidence="2">2.7.1.180</ecNumber>
    </recommendedName>
    <alternativeName>
        <fullName evidence="9">Flavin transferase</fullName>
    </alternativeName>
</protein>
<evidence type="ECO:0000256" key="4">
    <source>
        <dbReference type="ARBA" id="ARBA00022630"/>
    </source>
</evidence>
<evidence type="ECO:0000256" key="9">
    <source>
        <dbReference type="ARBA" id="ARBA00031306"/>
    </source>
</evidence>
<dbReference type="InterPro" id="IPR003374">
    <property type="entry name" value="ApbE-like_sf"/>
</dbReference>
<evidence type="ECO:0000256" key="7">
    <source>
        <dbReference type="ARBA" id="ARBA00022827"/>
    </source>
</evidence>
<evidence type="ECO:0000256" key="2">
    <source>
        <dbReference type="ARBA" id="ARBA00011955"/>
    </source>
</evidence>
<keyword evidence="7" id="KW-0274">FAD</keyword>
<evidence type="ECO:0000256" key="10">
    <source>
        <dbReference type="ARBA" id="ARBA00048540"/>
    </source>
</evidence>
<evidence type="ECO:0000313" key="11">
    <source>
        <dbReference type="EMBL" id="MBE1497844.1"/>
    </source>
</evidence>
<keyword evidence="5" id="KW-0808">Transferase</keyword>
<dbReference type="EC" id="2.7.1.180" evidence="2"/>
<evidence type="ECO:0000256" key="6">
    <source>
        <dbReference type="ARBA" id="ARBA00022723"/>
    </source>
</evidence>
<evidence type="ECO:0000256" key="5">
    <source>
        <dbReference type="ARBA" id="ARBA00022679"/>
    </source>
</evidence>
<organism evidence="11 12">
    <name type="scientific">Amycolatopsis lexingtonensis</name>
    <dbReference type="NCBI Taxonomy" id="218822"/>
    <lineage>
        <taxon>Bacteria</taxon>
        <taxon>Bacillati</taxon>
        <taxon>Actinomycetota</taxon>
        <taxon>Actinomycetes</taxon>
        <taxon>Pseudonocardiales</taxon>
        <taxon>Pseudonocardiaceae</taxon>
        <taxon>Amycolatopsis</taxon>
    </lineage>
</organism>
<dbReference type="Proteomes" id="UP000631670">
    <property type="component" value="Unassembled WGS sequence"/>
</dbReference>
<dbReference type="EMBL" id="JADBEG010000001">
    <property type="protein sequence ID" value="MBE1497844.1"/>
    <property type="molecule type" value="Genomic_DNA"/>
</dbReference>
<dbReference type="InterPro" id="IPR024932">
    <property type="entry name" value="ApbE"/>
</dbReference>